<evidence type="ECO:0000259" key="7">
    <source>
        <dbReference type="PROSITE" id="PS50931"/>
    </source>
</evidence>
<evidence type="ECO:0000256" key="3">
    <source>
        <dbReference type="ARBA" id="ARBA00023125"/>
    </source>
</evidence>
<dbReference type="PRINTS" id="PR00039">
    <property type="entry name" value="HTHLYSR"/>
</dbReference>
<protein>
    <recommendedName>
        <fullName evidence="5">HTH-type transcriptional regulator CbbR</fullName>
    </recommendedName>
    <alternativeName>
        <fullName evidence="6">RuBisCO operon transcriptional regulator</fullName>
    </alternativeName>
</protein>
<dbReference type="STRING" id="269796.Rru_A2401"/>
<dbReference type="KEGG" id="rru:Rru_A2401"/>
<evidence type="ECO:0000313" key="8">
    <source>
        <dbReference type="EMBL" id="ABC23201.1"/>
    </source>
</evidence>
<dbReference type="PhylomeDB" id="Q2RRP4"/>
<comment type="similarity">
    <text evidence="1">Belongs to the LysR transcriptional regulatory family.</text>
</comment>
<reference evidence="8 9" key="1">
    <citation type="journal article" date="2011" name="Stand. Genomic Sci.">
        <title>Complete genome sequence of Rhodospirillum rubrum type strain (S1).</title>
        <authorList>
            <person name="Munk A.C."/>
            <person name="Copeland A."/>
            <person name="Lucas S."/>
            <person name="Lapidus A."/>
            <person name="Del Rio T.G."/>
            <person name="Barry K."/>
            <person name="Detter J.C."/>
            <person name="Hammon N."/>
            <person name="Israni S."/>
            <person name="Pitluck S."/>
            <person name="Brettin T."/>
            <person name="Bruce D."/>
            <person name="Han C."/>
            <person name="Tapia R."/>
            <person name="Gilna P."/>
            <person name="Schmutz J."/>
            <person name="Larimer F."/>
            <person name="Land M."/>
            <person name="Kyrpides N.C."/>
            <person name="Mavromatis K."/>
            <person name="Richardson P."/>
            <person name="Rohde M."/>
            <person name="Goker M."/>
            <person name="Klenk H.P."/>
            <person name="Zhang Y."/>
            <person name="Roberts G.P."/>
            <person name="Reslewic S."/>
            <person name="Schwartz D.C."/>
        </authorList>
    </citation>
    <scope>NUCLEOTIDE SEQUENCE [LARGE SCALE GENOMIC DNA]</scope>
    <source>
        <strain evidence="9">ATCC 11170 / ATH 1.1.1 / DSM 467 / LMG 4362 / NCIMB 8255 / S1</strain>
    </source>
</reference>
<dbReference type="HOGENOM" id="CLU_039613_6_1_5"/>
<keyword evidence="9" id="KW-1185">Reference proteome</keyword>
<dbReference type="Gene3D" id="1.10.10.10">
    <property type="entry name" value="Winged helix-like DNA-binding domain superfamily/Winged helix DNA-binding domain"/>
    <property type="match status" value="1"/>
</dbReference>
<sequence>MRHATLRQMQIFDAVARHLSFSNAARELGLTQPAVSLQIKQIEALAGLPLFEQMGRVLLLTQAGTILLGHVRTILAAVTDADKAMDALKGKRAGALRIGVVSTAKYFAPRLLSVFTAGYPGVELGLTVANREQILGMIQENALDLFIMGRPPTEPAVRAERFAPNPMVMVAASDHPLVRRKLTFHDLSGETFLMREPGSGTRILMEKLMTDHGVLPHRMIEMSSNETIKQAVMAGMGISLLSRNTMSLELSVGRLVILDVEGLPIQRDWYVVIREGKHLLPVAEAMVAFLKARGEDLLSDAIRTLPPRRNRHVSG</sequence>
<dbReference type="InterPro" id="IPR000847">
    <property type="entry name" value="LysR_HTH_N"/>
</dbReference>
<dbReference type="PROSITE" id="PS50931">
    <property type="entry name" value="HTH_LYSR"/>
    <property type="match status" value="1"/>
</dbReference>
<dbReference type="RefSeq" id="WP_011390154.1">
    <property type="nucleotide sequence ID" value="NC_007643.1"/>
</dbReference>
<gene>
    <name evidence="8" type="ordered locus">Rru_A2401</name>
</gene>
<dbReference type="PATRIC" id="fig|269796.9.peg.2503"/>
<evidence type="ECO:0000313" key="9">
    <source>
        <dbReference type="Proteomes" id="UP000001929"/>
    </source>
</evidence>
<feature type="domain" description="HTH lysR-type" evidence="7">
    <location>
        <begin position="1"/>
        <end position="61"/>
    </location>
</feature>
<evidence type="ECO:0000256" key="2">
    <source>
        <dbReference type="ARBA" id="ARBA00023015"/>
    </source>
</evidence>
<proteinExistence type="inferred from homology"/>
<dbReference type="Gene3D" id="3.40.190.290">
    <property type="match status" value="1"/>
</dbReference>
<dbReference type="SUPFAM" id="SSF53850">
    <property type="entry name" value="Periplasmic binding protein-like II"/>
    <property type="match status" value="1"/>
</dbReference>
<dbReference type="eggNOG" id="COG0583">
    <property type="taxonomic scope" value="Bacteria"/>
</dbReference>
<organism evidence="8 9">
    <name type="scientific">Rhodospirillum rubrum (strain ATCC 11170 / ATH 1.1.1 / DSM 467 / LMG 4362 / NCIMB 8255 / S1)</name>
    <dbReference type="NCBI Taxonomy" id="269796"/>
    <lineage>
        <taxon>Bacteria</taxon>
        <taxon>Pseudomonadati</taxon>
        <taxon>Pseudomonadota</taxon>
        <taxon>Alphaproteobacteria</taxon>
        <taxon>Rhodospirillales</taxon>
        <taxon>Rhodospirillaceae</taxon>
        <taxon>Rhodospirillum</taxon>
    </lineage>
</organism>
<dbReference type="PANTHER" id="PTHR30126">
    <property type="entry name" value="HTH-TYPE TRANSCRIPTIONAL REGULATOR"/>
    <property type="match status" value="1"/>
</dbReference>
<dbReference type="Pfam" id="PF03466">
    <property type="entry name" value="LysR_substrate"/>
    <property type="match status" value="1"/>
</dbReference>
<accession>Q2RRP4</accession>
<evidence type="ECO:0000256" key="1">
    <source>
        <dbReference type="ARBA" id="ARBA00009437"/>
    </source>
</evidence>
<keyword evidence="4" id="KW-0804">Transcription</keyword>
<dbReference type="Proteomes" id="UP000001929">
    <property type="component" value="Chromosome"/>
</dbReference>
<evidence type="ECO:0000256" key="6">
    <source>
        <dbReference type="ARBA" id="ARBA00043141"/>
    </source>
</evidence>
<name>Q2RRP4_RHORT</name>
<dbReference type="SUPFAM" id="SSF46785">
    <property type="entry name" value="Winged helix' DNA-binding domain"/>
    <property type="match status" value="1"/>
</dbReference>
<dbReference type="CDD" id="cd08419">
    <property type="entry name" value="PBP2_CbbR_RubisCO_like"/>
    <property type="match status" value="1"/>
</dbReference>
<dbReference type="GO" id="GO:0000976">
    <property type="term" value="F:transcription cis-regulatory region binding"/>
    <property type="evidence" value="ECO:0007669"/>
    <property type="project" value="TreeGrafter"/>
</dbReference>
<dbReference type="AlphaFoldDB" id="Q2RRP4"/>
<evidence type="ECO:0000256" key="5">
    <source>
        <dbReference type="ARBA" id="ARBA00039279"/>
    </source>
</evidence>
<evidence type="ECO:0000256" key="4">
    <source>
        <dbReference type="ARBA" id="ARBA00023163"/>
    </source>
</evidence>
<dbReference type="PANTHER" id="PTHR30126:SF5">
    <property type="entry name" value="HTH-TYPE TRANSCRIPTIONAL ACTIVATOR CMPR"/>
    <property type="match status" value="1"/>
</dbReference>
<dbReference type="InterPro" id="IPR036388">
    <property type="entry name" value="WH-like_DNA-bd_sf"/>
</dbReference>
<dbReference type="EMBL" id="CP000230">
    <property type="protein sequence ID" value="ABC23201.1"/>
    <property type="molecule type" value="Genomic_DNA"/>
</dbReference>
<dbReference type="InterPro" id="IPR036390">
    <property type="entry name" value="WH_DNA-bd_sf"/>
</dbReference>
<keyword evidence="2" id="KW-0805">Transcription regulation</keyword>
<dbReference type="Pfam" id="PF00126">
    <property type="entry name" value="HTH_1"/>
    <property type="match status" value="1"/>
</dbReference>
<dbReference type="EnsemblBacteria" id="ABC23201">
    <property type="protein sequence ID" value="ABC23201"/>
    <property type="gene ID" value="Rru_A2401"/>
</dbReference>
<dbReference type="GO" id="GO:0003700">
    <property type="term" value="F:DNA-binding transcription factor activity"/>
    <property type="evidence" value="ECO:0007669"/>
    <property type="project" value="InterPro"/>
</dbReference>
<dbReference type="FunFam" id="1.10.10.10:FF:000001">
    <property type="entry name" value="LysR family transcriptional regulator"/>
    <property type="match status" value="1"/>
</dbReference>
<keyword evidence="3" id="KW-0238">DNA-binding</keyword>
<dbReference type="InterPro" id="IPR005119">
    <property type="entry name" value="LysR_subst-bd"/>
</dbReference>